<dbReference type="InterPro" id="IPR050593">
    <property type="entry name" value="LovG"/>
</dbReference>
<comment type="caution">
    <text evidence="4">The sequence shown here is derived from an EMBL/GenBank/DDBJ whole genome shotgun (WGS) entry which is preliminary data.</text>
</comment>
<dbReference type="InterPro" id="IPR005645">
    <property type="entry name" value="FSH-like_dom"/>
</dbReference>
<protein>
    <submittedName>
        <fullName evidence="4">Serine hydrolase FSH</fullName>
    </submittedName>
</protein>
<gene>
    <name evidence="4" type="ORF">B0J12DRAFT_202229</name>
</gene>
<dbReference type="PANTHER" id="PTHR48070:SF7">
    <property type="entry name" value="SERINE HYDROLASE FSH DOMAIN-CONTAINING PROTEIN-RELATED"/>
    <property type="match status" value="1"/>
</dbReference>
<keyword evidence="5" id="KW-1185">Reference proteome</keyword>
<proteinExistence type="predicted"/>
<evidence type="ECO:0000313" key="5">
    <source>
        <dbReference type="Proteomes" id="UP000774617"/>
    </source>
</evidence>
<dbReference type="SUPFAM" id="SSF53474">
    <property type="entry name" value="alpha/beta-Hydrolases"/>
    <property type="match status" value="1"/>
</dbReference>
<evidence type="ECO:0000259" key="3">
    <source>
        <dbReference type="Pfam" id="PF03959"/>
    </source>
</evidence>
<sequence>MRVLCLHGSGTNSRILRAQIEPFRRLLPAHYEFFYLEGEYECGPAEGVADVFPGPYLCYYPMPPTRESLRRAHDRVLEAVERDGLFDIVLGFSQGAALAASVLLHDAASTTLGKSQPRDDSEEPLFRAAVFLCASMPFSLSLRAGRNCATDFDLTAAATDIVKAPSPLESSSSEDDDDDGIRASGRDDLGSDSGYEDDEKEEEKKKKRRTGSALPRRFDPSAHDARRIAIPTAHIIGKADRWASQGQGLAELCGGESARVLTLVHRWGHVIPRDQATSAAIAGLVESVVAAAR</sequence>
<dbReference type="Proteomes" id="UP000774617">
    <property type="component" value="Unassembled WGS sequence"/>
</dbReference>
<evidence type="ECO:0000256" key="1">
    <source>
        <dbReference type="ARBA" id="ARBA00022801"/>
    </source>
</evidence>
<dbReference type="InterPro" id="IPR029058">
    <property type="entry name" value="AB_hydrolase_fold"/>
</dbReference>
<evidence type="ECO:0000313" key="4">
    <source>
        <dbReference type="EMBL" id="KAH7042815.1"/>
    </source>
</evidence>
<feature type="domain" description="Serine hydrolase" evidence="3">
    <location>
        <begin position="1"/>
        <end position="278"/>
    </location>
</feature>
<evidence type="ECO:0000256" key="2">
    <source>
        <dbReference type="SAM" id="MobiDB-lite"/>
    </source>
</evidence>
<dbReference type="Gene3D" id="3.40.50.1820">
    <property type="entry name" value="alpha/beta hydrolase"/>
    <property type="match status" value="1"/>
</dbReference>
<dbReference type="EMBL" id="JAGTJR010000024">
    <property type="protein sequence ID" value="KAH7042815.1"/>
    <property type="molecule type" value="Genomic_DNA"/>
</dbReference>
<feature type="compositionally biased region" description="Basic and acidic residues" evidence="2">
    <location>
        <begin position="180"/>
        <end position="189"/>
    </location>
</feature>
<keyword evidence="1 4" id="KW-0378">Hydrolase</keyword>
<accession>A0ABQ8G5B6</accession>
<reference evidence="4 5" key="1">
    <citation type="journal article" date="2021" name="Nat. Commun.">
        <title>Genetic determinants of endophytism in the Arabidopsis root mycobiome.</title>
        <authorList>
            <person name="Mesny F."/>
            <person name="Miyauchi S."/>
            <person name="Thiergart T."/>
            <person name="Pickel B."/>
            <person name="Atanasova L."/>
            <person name="Karlsson M."/>
            <person name="Huettel B."/>
            <person name="Barry K.W."/>
            <person name="Haridas S."/>
            <person name="Chen C."/>
            <person name="Bauer D."/>
            <person name="Andreopoulos W."/>
            <person name="Pangilinan J."/>
            <person name="LaButti K."/>
            <person name="Riley R."/>
            <person name="Lipzen A."/>
            <person name="Clum A."/>
            <person name="Drula E."/>
            <person name="Henrissat B."/>
            <person name="Kohler A."/>
            <person name="Grigoriev I.V."/>
            <person name="Martin F.M."/>
            <person name="Hacquard S."/>
        </authorList>
    </citation>
    <scope>NUCLEOTIDE SEQUENCE [LARGE SCALE GENOMIC DNA]</scope>
    <source>
        <strain evidence="4 5">MPI-SDFR-AT-0080</strain>
    </source>
</reference>
<dbReference type="PANTHER" id="PTHR48070">
    <property type="entry name" value="ESTERASE OVCA2"/>
    <property type="match status" value="1"/>
</dbReference>
<feature type="region of interest" description="Disordered" evidence="2">
    <location>
        <begin position="165"/>
        <end position="223"/>
    </location>
</feature>
<dbReference type="GO" id="GO:0016787">
    <property type="term" value="F:hydrolase activity"/>
    <property type="evidence" value="ECO:0007669"/>
    <property type="project" value="UniProtKB-KW"/>
</dbReference>
<dbReference type="Pfam" id="PF03959">
    <property type="entry name" value="FSH1"/>
    <property type="match status" value="1"/>
</dbReference>
<organism evidence="4 5">
    <name type="scientific">Macrophomina phaseolina</name>
    <dbReference type="NCBI Taxonomy" id="35725"/>
    <lineage>
        <taxon>Eukaryota</taxon>
        <taxon>Fungi</taxon>
        <taxon>Dikarya</taxon>
        <taxon>Ascomycota</taxon>
        <taxon>Pezizomycotina</taxon>
        <taxon>Dothideomycetes</taxon>
        <taxon>Dothideomycetes incertae sedis</taxon>
        <taxon>Botryosphaeriales</taxon>
        <taxon>Botryosphaeriaceae</taxon>
        <taxon>Macrophomina</taxon>
    </lineage>
</organism>
<name>A0ABQ8G5B6_9PEZI</name>